<keyword evidence="2 7" id="KW-0963">Cytoplasm</keyword>
<evidence type="ECO:0000256" key="2">
    <source>
        <dbReference type="ARBA" id="ARBA00022490"/>
    </source>
</evidence>
<keyword evidence="3 7" id="KW-0547">Nucleotide-binding</keyword>
<evidence type="ECO:0000256" key="7">
    <source>
        <dbReference type="HAMAP-Rule" id="MF_01894"/>
    </source>
</evidence>
<keyword evidence="5 7" id="KW-0175">Coiled coil</keyword>
<feature type="coiled-coil region" evidence="7">
    <location>
        <begin position="677"/>
        <end position="859"/>
    </location>
</feature>
<feature type="binding site" evidence="7">
    <location>
        <begin position="32"/>
        <end position="39"/>
    </location>
    <ligand>
        <name>ATP</name>
        <dbReference type="ChEBI" id="CHEBI:30616"/>
    </ligand>
</feature>
<dbReference type="GO" id="GO:0005524">
    <property type="term" value="F:ATP binding"/>
    <property type="evidence" value="ECO:0007669"/>
    <property type="project" value="UniProtKB-UniRule"/>
</dbReference>
<feature type="coiled-coil region" evidence="7">
    <location>
        <begin position="890"/>
        <end position="973"/>
    </location>
</feature>
<dbReference type="SUPFAM" id="SSF52540">
    <property type="entry name" value="P-loop containing nucleoside triphosphate hydrolases"/>
    <property type="match status" value="1"/>
</dbReference>
<dbReference type="EMBL" id="NCUC01000009">
    <property type="protein sequence ID" value="ORO40522.1"/>
    <property type="molecule type" value="Genomic_DNA"/>
</dbReference>
<dbReference type="InterPro" id="IPR024704">
    <property type="entry name" value="SMC"/>
</dbReference>
<comment type="subunit">
    <text evidence="7">Homodimer.</text>
</comment>
<dbReference type="InterPro" id="IPR003395">
    <property type="entry name" value="RecF/RecN/SMC_N"/>
</dbReference>
<dbReference type="GO" id="GO:0003677">
    <property type="term" value="F:DNA binding"/>
    <property type="evidence" value="ECO:0007669"/>
    <property type="project" value="UniProtKB-UniRule"/>
</dbReference>
<dbReference type="Gene3D" id="1.20.1060.20">
    <property type="match status" value="1"/>
</dbReference>
<feature type="domain" description="SMC hinge" evidence="8">
    <location>
        <begin position="518"/>
        <end position="637"/>
    </location>
</feature>
<accession>A0A1X1G195</accession>
<evidence type="ECO:0000256" key="5">
    <source>
        <dbReference type="ARBA" id="ARBA00023054"/>
    </source>
</evidence>
<dbReference type="Pfam" id="PF02463">
    <property type="entry name" value="SMC_N"/>
    <property type="match status" value="1"/>
</dbReference>
<feature type="coiled-coil region" evidence="7">
    <location>
        <begin position="227"/>
        <end position="486"/>
    </location>
</feature>
<evidence type="ECO:0000256" key="3">
    <source>
        <dbReference type="ARBA" id="ARBA00022741"/>
    </source>
</evidence>
<comment type="similarity">
    <text evidence="7">Belongs to the SMC family.</text>
</comment>
<comment type="function">
    <text evidence="7">Required for chromosome condensation and partitioning.</text>
</comment>
<dbReference type="PANTHER" id="PTHR43977">
    <property type="entry name" value="STRUCTURAL MAINTENANCE OF CHROMOSOMES PROTEIN 3"/>
    <property type="match status" value="1"/>
</dbReference>
<feature type="coiled-coil region" evidence="7">
    <location>
        <begin position="174"/>
        <end position="201"/>
    </location>
</feature>
<evidence type="ECO:0000259" key="8">
    <source>
        <dbReference type="SMART" id="SM00968"/>
    </source>
</evidence>
<dbReference type="NCBIfam" id="TIGR02168">
    <property type="entry name" value="SMC_prok_B"/>
    <property type="match status" value="1"/>
</dbReference>
<evidence type="ECO:0000313" key="9">
    <source>
        <dbReference type="EMBL" id="ORO40522.1"/>
    </source>
</evidence>
<dbReference type="GO" id="GO:0007059">
    <property type="term" value="P:chromosome segregation"/>
    <property type="evidence" value="ECO:0007669"/>
    <property type="project" value="UniProtKB-UniRule"/>
</dbReference>
<keyword evidence="6 7" id="KW-0238">DNA-binding</keyword>
<name>A0A1X1G195_STROR</name>
<dbReference type="Gene3D" id="3.40.50.300">
    <property type="entry name" value="P-loop containing nucleotide triphosphate hydrolases"/>
    <property type="match status" value="2"/>
</dbReference>
<dbReference type="GO" id="GO:0005694">
    <property type="term" value="C:chromosome"/>
    <property type="evidence" value="ECO:0007669"/>
    <property type="project" value="InterPro"/>
</dbReference>
<dbReference type="HAMAP" id="MF_01894">
    <property type="entry name" value="Smc_prok"/>
    <property type="match status" value="1"/>
</dbReference>
<dbReference type="GO" id="GO:0016887">
    <property type="term" value="F:ATP hydrolysis activity"/>
    <property type="evidence" value="ECO:0007669"/>
    <property type="project" value="InterPro"/>
</dbReference>
<evidence type="ECO:0000256" key="1">
    <source>
        <dbReference type="ARBA" id="ARBA00004496"/>
    </source>
</evidence>
<protein>
    <recommendedName>
        <fullName evidence="7">Chromosome partition protein Smc</fullName>
    </recommendedName>
</protein>
<dbReference type="InterPro" id="IPR011890">
    <property type="entry name" value="SMC_prok"/>
</dbReference>
<dbReference type="GO" id="GO:0006260">
    <property type="term" value="P:DNA replication"/>
    <property type="evidence" value="ECO:0007669"/>
    <property type="project" value="UniProtKB-UniRule"/>
</dbReference>
<dbReference type="FunFam" id="3.40.50.300:FF:000984">
    <property type="entry name" value="Chromosome partition protein Smc"/>
    <property type="match status" value="1"/>
</dbReference>
<reference evidence="9 10" key="1">
    <citation type="journal article" date="2016" name="Eur. J. Clin. Microbiol. Infect. Dis.">
        <title>Whole genome sequencing as a tool for phylogenetic analysis of clinical strains of Mitis group streptococci.</title>
        <authorList>
            <person name="Rasmussen L.H."/>
            <person name="Dargis R."/>
            <person name="Hojholt K."/>
            <person name="Christensen J.J."/>
            <person name="Skovgaard O."/>
            <person name="Justesen U.S."/>
            <person name="Rosenvinge F.S."/>
            <person name="Moser C."/>
            <person name="Lukjancenko O."/>
            <person name="Rasmussen S."/>
            <person name="Nielsen X.C."/>
        </authorList>
    </citation>
    <scope>NUCLEOTIDE SEQUENCE [LARGE SCALE GENOMIC DNA]</scope>
    <source>
        <strain evidence="9 10">OD_348934_12</strain>
    </source>
</reference>
<gene>
    <name evidence="7" type="primary">smc</name>
    <name evidence="9" type="ORF">B7729_02105</name>
</gene>
<dbReference type="GO" id="GO:0005737">
    <property type="term" value="C:cytoplasm"/>
    <property type="evidence" value="ECO:0007669"/>
    <property type="project" value="UniProtKB-SubCell"/>
</dbReference>
<dbReference type="Gene3D" id="3.30.70.1620">
    <property type="match status" value="1"/>
</dbReference>
<comment type="caution">
    <text evidence="9">The sequence shown here is derived from an EMBL/GenBank/DDBJ whole genome shotgun (WGS) entry which is preliminary data.</text>
</comment>
<dbReference type="GO" id="GO:0007062">
    <property type="term" value="P:sister chromatid cohesion"/>
    <property type="evidence" value="ECO:0007669"/>
    <property type="project" value="InterPro"/>
</dbReference>
<dbReference type="CDD" id="cd03278">
    <property type="entry name" value="ABC_SMC_barmotin"/>
    <property type="match status" value="2"/>
</dbReference>
<dbReference type="InterPro" id="IPR027417">
    <property type="entry name" value="P-loop_NTPase"/>
</dbReference>
<proteinExistence type="inferred from homology"/>
<dbReference type="AlphaFoldDB" id="A0A1X1G195"/>
<evidence type="ECO:0000256" key="4">
    <source>
        <dbReference type="ARBA" id="ARBA00022840"/>
    </source>
</evidence>
<evidence type="ECO:0000313" key="10">
    <source>
        <dbReference type="Proteomes" id="UP000193538"/>
    </source>
</evidence>
<dbReference type="GO" id="GO:0030261">
    <property type="term" value="P:chromosome condensation"/>
    <property type="evidence" value="ECO:0007669"/>
    <property type="project" value="InterPro"/>
</dbReference>
<dbReference type="InterPro" id="IPR010935">
    <property type="entry name" value="SMC_hinge"/>
</dbReference>
<dbReference type="SMART" id="SM00968">
    <property type="entry name" value="SMC_hinge"/>
    <property type="match status" value="1"/>
</dbReference>
<keyword evidence="4 7" id="KW-0067">ATP-binding</keyword>
<dbReference type="FunFam" id="3.40.50.300:FF:000901">
    <property type="entry name" value="Chromosome partition protein Smc"/>
    <property type="match status" value="1"/>
</dbReference>
<organism evidence="9 10">
    <name type="scientific">Streptococcus oralis subsp. tigurinus</name>
    <dbReference type="NCBI Taxonomy" id="1077464"/>
    <lineage>
        <taxon>Bacteria</taxon>
        <taxon>Bacillati</taxon>
        <taxon>Bacillota</taxon>
        <taxon>Bacilli</taxon>
        <taxon>Lactobacillales</taxon>
        <taxon>Streptococcaceae</taxon>
        <taxon>Streptococcus</taxon>
    </lineage>
</organism>
<evidence type="ECO:0000256" key="6">
    <source>
        <dbReference type="ARBA" id="ARBA00023125"/>
    </source>
</evidence>
<dbReference type="InterPro" id="IPR036277">
    <property type="entry name" value="SMC_hinge_sf"/>
</dbReference>
<comment type="domain">
    <text evidence="7">Contains large globular domains required for ATP hydrolysis at each terminus and a third globular domain forming a flexible hinge near the middle of the molecule. These domains are separated by coiled-coil structures.</text>
</comment>
<sequence length="1179" mass="134114">MYLKEIEIQGFKSFADKTRVVFDQGVTAVVGPNGSGKSNITESLRWALGESSVKSLRGGKMPDVIFAGTESRKPLNYASVVVTLDNEDGFIKDAGQEIKVERHIYRSGDSEYRIDGKKVRLRDVHDLFLDTGLGRDSFSIISQGKVEEIFNSKPEERRAIFEEAAGVLKYKTRRKETESKLQLTQDNLDRLEDIIYELDNQIKPLAKQAENARKFLDLDGQRKAIYLDVLVAQIKENKTELELTEEELTQVQELLTSYYQKRQELEEENQSLKKKRQDLQAEMAKDQGSLMDLTSLISDLERKLALSKLESEQIALNQQEAQARLTALEDKRKTLSTEKAEKEANLAQLEESLAENNKELNRLEAELLAFSDDPDQMIELLRERFVALLQEEADVSNQLTRIENELENSRQLSQKQADQVEKLKEQLATAKEKASQQQAELETAKEQVQKLLADYQASAKEQEEQKVSYQAQQNQLFDRLDSLKNKQARAQSLENILKNHSNFYAGVKSVLQEKDRLGGIIGAVSEHLTFDVHYQTALEIALGASSQHIIVEDENAATKAIDFLKRNRAGRATFLPLTTIKARTISSQNQDAIAASPGFLGMADELVSFDKRLEAIFKNLLATTAIFDTVEHARAAARQVRYQVRMVTLDGTELRTGGSYAGGANRQNNSIFIKPELEQLQKEIAEEEASLRSEEASLKTLQDEMAVLAERLEAIKSQGEQARIQEQGLYLAYQQTNQQVEELETLWKLQEEELNRLTEGDWQADKEKCQERLATIASEKQNLEAEIEEIKSNKNAIQERYQNLQEQISQARLLKSELQGQKRYEVTDIERLGKELDNLDIEQEEIQRLLQEKVDNLEKVDTDLLSQQEEEAKTQKTNLQQGLIRKQFELDDIEGQLDDIASHLDQARQQNEEWIRKQTRAEAKKEKVSERLRYLQAQLTDQYQISYTEALEKAHELENLNLAEQEVKDLEKAIRSLGPVNLDAIEQYEEVHNRLDFLNSQRDDILSAKNLLLETITEMNDEVKERFKSTFEAIRESFKVTFRQMFGGGQADLILTEGDLLTAGVEISVQPPGKKIQSLNLMSGGEKALSALALLFSIIRVKTIPFVILDEVEAALDEANVKRFGDYLNRFDKDSQFIVVTHRKGTMAAADSIYGVTMQESGVSKIVSVKLKDLEETVD</sequence>
<dbReference type="Pfam" id="PF06470">
    <property type="entry name" value="SMC_hinge"/>
    <property type="match status" value="1"/>
</dbReference>
<dbReference type="Proteomes" id="UP000193538">
    <property type="component" value="Unassembled WGS sequence"/>
</dbReference>
<dbReference type="SUPFAM" id="SSF75553">
    <property type="entry name" value="Smc hinge domain"/>
    <property type="match status" value="1"/>
</dbReference>
<dbReference type="PIRSF" id="PIRSF005719">
    <property type="entry name" value="SMC"/>
    <property type="match status" value="1"/>
</dbReference>
<dbReference type="RefSeq" id="WP_084938679.1">
    <property type="nucleotide sequence ID" value="NZ_NCUC01000009.1"/>
</dbReference>
<comment type="subcellular location">
    <subcellularLocation>
        <location evidence="1 7">Cytoplasm</location>
    </subcellularLocation>
</comment>